<evidence type="ECO:0000313" key="7">
    <source>
        <dbReference type="Proteomes" id="UP000067689"/>
    </source>
</evidence>
<evidence type="ECO:0000256" key="2">
    <source>
        <dbReference type="ARBA" id="ARBA00022692"/>
    </source>
</evidence>
<feature type="transmembrane region" description="Helical" evidence="5">
    <location>
        <begin position="6"/>
        <end position="27"/>
    </location>
</feature>
<proteinExistence type="predicted"/>
<feature type="transmembrane region" description="Helical" evidence="5">
    <location>
        <begin position="95"/>
        <end position="117"/>
    </location>
</feature>
<evidence type="ECO:0000256" key="4">
    <source>
        <dbReference type="ARBA" id="ARBA00023136"/>
    </source>
</evidence>
<evidence type="ECO:0000313" key="6">
    <source>
        <dbReference type="EMBL" id="ALX05483.1"/>
    </source>
</evidence>
<dbReference type="KEGG" id="aer:AERYTH_12645"/>
<keyword evidence="2 5" id="KW-0812">Transmembrane</keyword>
<dbReference type="InterPro" id="IPR038770">
    <property type="entry name" value="Na+/solute_symporter_sf"/>
</dbReference>
<feature type="transmembrane region" description="Helical" evidence="5">
    <location>
        <begin position="137"/>
        <end position="155"/>
    </location>
</feature>
<dbReference type="Gene3D" id="1.20.1530.20">
    <property type="match status" value="1"/>
</dbReference>
<evidence type="ECO:0000256" key="1">
    <source>
        <dbReference type="ARBA" id="ARBA00004141"/>
    </source>
</evidence>
<dbReference type="Proteomes" id="UP000067689">
    <property type="component" value="Chromosome"/>
</dbReference>
<dbReference type="InterPro" id="IPR002657">
    <property type="entry name" value="BilAc:Na_symport/Acr3"/>
</dbReference>
<keyword evidence="4 5" id="KW-0472">Membrane</keyword>
<dbReference type="OrthoDB" id="9806785at2"/>
<keyword evidence="7" id="KW-1185">Reference proteome</keyword>
<feature type="transmembrane region" description="Helical" evidence="5">
    <location>
        <begin position="68"/>
        <end position="88"/>
    </location>
</feature>
<feature type="transmembrane region" description="Helical" evidence="5">
    <location>
        <begin position="260"/>
        <end position="279"/>
    </location>
</feature>
<protein>
    <submittedName>
        <fullName evidence="6">Bile acid:sodium symporter</fullName>
    </submittedName>
</protein>
<name>A0A0U4CC41_9ACTN</name>
<evidence type="ECO:0000256" key="3">
    <source>
        <dbReference type="ARBA" id="ARBA00022989"/>
    </source>
</evidence>
<dbReference type="STRING" id="2041.AERYTH_12645"/>
<sequence length="296" mass="30733">MDSALSTVGLPVALGIIMLGLGLSLTPEDFRRVGRHAKAVVVALACQLLLLPLLCFGLVTAFDLDPLLAVGMLLLAASPGGTSANLYSHLFRGDVALNVSLTAINSVVAIGTLPLITNLAIAHYGLDDEVSLQFRKVFEVFVVVLAPVLLGMLVRRRRPELAARADRPVRTASAVILLVLVLGILASTGSDAGDYLRQVGLPAALFCVVSLVVGFAVPRLVGLGPAQAVASSFEIGVHNATLAIYVAVEVLGETAISVPGAVYGVLMFPLAALWGVLLTRRLLPAPARHGAGARTS</sequence>
<dbReference type="RefSeq" id="WP_067859280.1">
    <property type="nucleotide sequence ID" value="NZ_CP011502.1"/>
</dbReference>
<feature type="transmembrane region" description="Helical" evidence="5">
    <location>
        <begin position="199"/>
        <end position="217"/>
    </location>
</feature>
<reference evidence="6 7" key="1">
    <citation type="journal article" date="1991" name="Int. J. Syst. Bacteriol.">
        <title>Description of the erythromycin-producing bacterium Arthrobacter sp. strain NRRL B-3381 as Aeromicrobium erythreum gen. nov., sp. nov.</title>
        <authorList>
            <person name="Miller E.S."/>
            <person name="Woese C.R."/>
            <person name="Brenner S."/>
        </authorList>
    </citation>
    <scope>NUCLEOTIDE SEQUENCE [LARGE SCALE GENOMIC DNA]</scope>
    <source>
        <strain evidence="6 7">AR18</strain>
    </source>
</reference>
<dbReference type="PANTHER" id="PTHR10361:SF24">
    <property type="entry name" value="P3 PROTEIN"/>
    <property type="match status" value="1"/>
</dbReference>
<dbReference type="AlphaFoldDB" id="A0A0U4CC41"/>
<feature type="transmembrane region" description="Helical" evidence="5">
    <location>
        <begin position="39"/>
        <end position="62"/>
    </location>
</feature>
<feature type="transmembrane region" description="Helical" evidence="5">
    <location>
        <begin position="229"/>
        <end position="248"/>
    </location>
</feature>
<accession>A0A0U4CC41</accession>
<dbReference type="InterPro" id="IPR004710">
    <property type="entry name" value="Bilac:Na_transpt"/>
</dbReference>
<evidence type="ECO:0000256" key="5">
    <source>
        <dbReference type="SAM" id="Phobius"/>
    </source>
</evidence>
<dbReference type="GO" id="GO:0016020">
    <property type="term" value="C:membrane"/>
    <property type="evidence" value="ECO:0007669"/>
    <property type="project" value="UniProtKB-SubCell"/>
</dbReference>
<keyword evidence="3 5" id="KW-1133">Transmembrane helix</keyword>
<dbReference type="PANTHER" id="PTHR10361">
    <property type="entry name" value="SODIUM-BILE ACID COTRANSPORTER"/>
    <property type="match status" value="1"/>
</dbReference>
<dbReference type="Pfam" id="PF01758">
    <property type="entry name" value="SBF"/>
    <property type="match status" value="1"/>
</dbReference>
<dbReference type="EMBL" id="CP011502">
    <property type="protein sequence ID" value="ALX05483.1"/>
    <property type="molecule type" value="Genomic_DNA"/>
</dbReference>
<gene>
    <name evidence="6" type="ORF">AERYTH_12645</name>
</gene>
<comment type="subcellular location">
    <subcellularLocation>
        <location evidence="1">Membrane</location>
        <topology evidence="1">Multi-pass membrane protein</topology>
    </subcellularLocation>
</comment>
<organism evidence="6 7">
    <name type="scientific">Aeromicrobium erythreum</name>
    <dbReference type="NCBI Taxonomy" id="2041"/>
    <lineage>
        <taxon>Bacteria</taxon>
        <taxon>Bacillati</taxon>
        <taxon>Actinomycetota</taxon>
        <taxon>Actinomycetes</taxon>
        <taxon>Propionibacteriales</taxon>
        <taxon>Nocardioidaceae</taxon>
        <taxon>Aeromicrobium</taxon>
    </lineage>
</organism>
<feature type="transmembrane region" description="Helical" evidence="5">
    <location>
        <begin position="167"/>
        <end position="187"/>
    </location>
</feature>